<dbReference type="AlphaFoldDB" id="A0A0E9T645"/>
<protein>
    <submittedName>
        <fullName evidence="1">Uncharacterized protein</fullName>
    </submittedName>
</protein>
<sequence>MSLPRIHFCPCFKNKELFNDRLQCDFARALVLCH</sequence>
<name>A0A0E9T645_ANGAN</name>
<organism evidence="1">
    <name type="scientific">Anguilla anguilla</name>
    <name type="common">European freshwater eel</name>
    <name type="synonym">Muraena anguilla</name>
    <dbReference type="NCBI Taxonomy" id="7936"/>
    <lineage>
        <taxon>Eukaryota</taxon>
        <taxon>Metazoa</taxon>
        <taxon>Chordata</taxon>
        <taxon>Craniata</taxon>
        <taxon>Vertebrata</taxon>
        <taxon>Euteleostomi</taxon>
        <taxon>Actinopterygii</taxon>
        <taxon>Neopterygii</taxon>
        <taxon>Teleostei</taxon>
        <taxon>Anguilliformes</taxon>
        <taxon>Anguillidae</taxon>
        <taxon>Anguilla</taxon>
    </lineage>
</organism>
<proteinExistence type="predicted"/>
<accession>A0A0E9T645</accession>
<evidence type="ECO:0000313" key="1">
    <source>
        <dbReference type="EMBL" id="JAH49116.1"/>
    </source>
</evidence>
<reference evidence="1" key="1">
    <citation type="submission" date="2014-11" db="EMBL/GenBank/DDBJ databases">
        <authorList>
            <person name="Amaro Gonzalez C."/>
        </authorList>
    </citation>
    <scope>NUCLEOTIDE SEQUENCE</scope>
</reference>
<reference evidence="1" key="2">
    <citation type="journal article" date="2015" name="Fish Shellfish Immunol.">
        <title>Early steps in the European eel (Anguilla anguilla)-Vibrio vulnificus interaction in the gills: Role of the RtxA13 toxin.</title>
        <authorList>
            <person name="Callol A."/>
            <person name="Pajuelo D."/>
            <person name="Ebbesson L."/>
            <person name="Teles M."/>
            <person name="MacKenzie S."/>
            <person name="Amaro C."/>
        </authorList>
    </citation>
    <scope>NUCLEOTIDE SEQUENCE</scope>
</reference>
<dbReference type="EMBL" id="GBXM01059461">
    <property type="protein sequence ID" value="JAH49116.1"/>
    <property type="molecule type" value="Transcribed_RNA"/>
</dbReference>